<name>A0AAW0KQ48_QUESU</name>
<feature type="domain" description="Fe2OG dioxygenase" evidence="6">
    <location>
        <begin position="285"/>
        <end position="385"/>
    </location>
</feature>
<dbReference type="InterPro" id="IPR005123">
    <property type="entry name" value="Oxoglu/Fe-dep_dioxygenase_dom"/>
</dbReference>
<sequence>MDLEKGLQVFVGNLNPNCPQPEHSMGMPPHSDHGLLSLLTQNGIGSFQLQHNGIWINVNAMPYSFLVNISNQLESSMAAIPQPSQPSPTQISKMTYIKKVAESPGLTSVPSSYAFTLSPNDQAVSEGPEDSIPIIDFSLLTSGTPDQRSQLIQELGQACKDWGFFKLINHGVPESLIEATIEGIRGFFNLTDEEKREFEGKNLLDPIRCGTSFNTSTEQVFYWRDYLKVVVHPEFHFPDKPAGFSELSLEYCKRTRGVARELLKAISESLGLEPFYIEKVMNLDKSFQMFAANFYPPCPQPELAMGLPPHSDHGLLSLVTHNGIGGFQLQHNGMWVNVNAIPNSFLVNIADQLEILSNGKYKSILHRAVVNKKVTRISLVMTNGPSLDKIVNPAPELVNNGIDQPAYHGITYKEYFQCQQSNSLDGKGNLDRIRI</sequence>
<dbReference type="InterPro" id="IPR044861">
    <property type="entry name" value="IPNS-like_FE2OG_OXY"/>
</dbReference>
<keyword evidence="5" id="KW-0560">Oxidoreductase</keyword>
<keyword evidence="4 5" id="KW-0408">Iron</keyword>
<evidence type="ECO:0000259" key="6">
    <source>
        <dbReference type="PROSITE" id="PS51471"/>
    </source>
</evidence>
<dbReference type="Proteomes" id="UP000237347">
    <property type="component" value="Unassembled WGS sequence"/>
</dbReference>
<protein>
    <submittedName>
        <fullName evidence="7">Protein dmr6-like oxygenase 2</fullName>
    </submittedName>
</protein>
<evidence type="ECO:0000256" key="3">
    <source>
        <dbReference type="ARBA" id="ARBA00022896"/>
    </source>
</evidence>
<dbReference type="GO" id="GO:0016491">
    <property type="term" value="F:oxidoreductase activity"/>
    <property type="evidence" value="ECO:0007669"/>
    <property type="project" value="UniProtKB-KW"/>
</dbReference>
<gene>
    <name evidence="7" type="primary">DLO2_21</name>
    <name evidence="7" type="ORF">CFP56_015774</name>
</gene>
<keyword evidence="2 5" id="KW-0479">Metal-binding</keyword>
<evidence type="ECO:0000256" key="1">
    <source>
        <dbReference type="ARBA" id="ARBA00008056"/>
    </source>
</evidence>
<dbReference type="EMBL" id="PKMF04000248">
    <property type="protein sequence ID" value="KAK7841099.1"/>
    <property type="molecule type" value="Genomic_DNA"/>
</dbReference>
<dbReference type="InterPro" id="IPR027443">
    <property type="entry name" value="IPNS-like_sf"/>
</dbReference>
<proteinExistence type="inferred from homology"/>
<organism evidence="7 8">
    <name type="scientific">Quercus suber</name>
    <name type="common">Cork oak</name>
    <dbReference type="NCBI Taxonomy" id="58331"/>
    <lineage>
        <taxon>Eukaryota</taxon>
        <taxon>Viridiplantae</taxon>
        <taxon>Streptophyta</taxon>
        <taxon>Embryophyta</taxon>
        <taxon>Tracheophyta</taxon>
        <taxon>Spermatophyta</taxon>
        <taxon>Magnoliopsida</taxon>
        <taxon>eudicotyledons</taxon>
        <taxon>Gunneridae</taxon>
        <taxon>Pentapetalae</taxon>
        <taxon>rosids</taxon>
        <taxon>fabids</taxon>
        <taxon>Fagales</taxon>
        <taxon>Fagaceae</taxon>
        <taxon>Quercus</taxon>
    </lineage>
</organism>
<keyword evidence="8" id="KW-1185">Reference proteome</keyword>
<reference evidence="7 8" key="1">
    <citation type="journal article" date="2018" name="Sci. Data">
        <title>The draft genome sequence of cork oak.</title>
        <authorList>
            <person name="Ramos A.M."/>
            <person name="Usie A."/>
            <person name="Barbosa P."/>
            <person name="Barros P.M."/>
            <person name="Capote T."/>
            <person name="Chaves I."/>
            <person name="Simoes F."/>
            <person name="Abreu I."/>
            <person name="Carrasquinho I."/>
            <person name="Faro C."/>
            <person name="Guimaraes J.B."/>
            <person name="Mendonca D."/>
            <person name="Nobrega F."/>
            <person name="Rodrigues L."/>
            <person name="Saibo N.J.M."/>
            <person name="Varela M.C."/>
            <person name="Egas C."/>
            <person name="Matos J."/>
            <person name="Miguel C.M."/>
            <person name="Oliveira M.M."/>
            <person name="Ricardo C.P."/>
            <person name="Goncalves S."/>
        </authorList>
    </citation>
    <scope>NUCLEOTIDE SEQUENCE [LARGE SCALE GENOMIC DNA]</scope>
    <source>
        <strain evidence="8">cv. HL8</strain>
    </source>
</reference>
<evidence type="ECO:0000256" key="5">
    <source>
        <dbReference type="RuleBase" id="RU003682"/>
    </source>
</evidence>
<dbReference type="SUPFAM" id="SSF51197">
    <property type="entry name" value="Clavaminate synthase-like"/>
    <property type="match status" value="2"/>
</dbReference>
<evidence type="ECO:0000313" key="8">
    <source>
        <dbReference type="Proteomes" id="UP000237347"/>
    </source>
</evidence>
<keyword evidence="3" id="KW-0847">Vitamin C</keyword>
<dbReference type="Pfam" id="PF03171">
    <property type="entry name" value="2OG-FeII_Oxy"/>
    <property type="match status" value="2"/>
</dbReference>
<dbReference type="GO" id="GO:0031418">
    <property type="term" value="F:L-ascorbic acid binding"/>
    <property type="evidence" value="ECO:0007669"/>
    <property type="project" value="UniProtKB-KW"/>
</dbReference>
<evidence type="ECO:0000256" key="4">
    <source>
        <dbReference type="ARBA" id="ARBA00023004"/>
    </source>
</evidence>
<evidence type="ECO:0000313" key="7">
    <source>
        <dbReference type="EMBL" id="KAK7841099.1"/>
    </source>
</evidence>
<dbReference type="AlphaFoldDB" id="A0AAW0KQ48"/>
<dbReference type="PANTHER" id="PTHR47991">
    <property type="entry name" value="OXOGLUTARATE/IRON-DEPENDENT DIOXYGENASE"/>
    <property type="match status" value="1"/>
</dbReference>
<dbReference type="GO" id="GO:0046872">
    <property type="term" value="F:metal ion binding"/>
    <property type="evidence" value="ECO:0007669"/>
    <property type="project" value="UniProtKB-KW"/>
</dbReference>
<dbReference type="InterPro" id="IPR026992">
    <property type="entry name" value="DIOX_N"/>
</dbReference>
<dbReference type="Pfam" id="PF14226">
    <property type="entry name" value="DIOX_N"/>
    <property type="match status" value="1"/>
</dbReference>
<dbReference type="Gene3D" id="2.60.120.330">
    <property type="entry name" value="B-lactam Antibiotic, Isopenicillin N Synthase, Chain"/>
    <property type="match status" value="2"/>
</dbReference>
<evidence type="ECO:0000256" key="2">
    <source>
        <dbReference type="ARBA" id="ARBA00022723"/>
    </source>
</evidence>
<comment type="caution">
    <text evidence="7">The sequence shown here is derived from an EMBL/GenBank/DDBJ whole genome shotgun (WGS) entry which is preliminary data.</text>
</comment>
<dbReference type="FunFam" id="2.60.120.330:FF:000134">
    <property type="entry name" value="Uncharacterized protein"/>
    <property type="match status" value="1"/>
</dbReference>
<dbReference type="PROSITE" id="PS51471">
    <property type="entry name" value="FE2OG_OXY"/>
    <property type="match status" value="1"/>
</dbReference>
<dbReference type="InterPro" id="IPR050295">
    <property type="entry name" value="Plant_2OG-oxidoreductases"/>
</dbReference>
<accession>A0AAW0KQ48</accession>
<comment type="similarity">
    <text evidence="1 5">Belongs to the iron/ascorbate-dependent oxidoreductase family.</text>
</comment>